<sequence length="137" mass="16138">MIKCISRNITAAELMHTLVASYLPVLEVEVAVPERPNPADNYILGDVIPEDGYLSIVTNTMEQMYQIRRFFDEKKHILFILQTKKYSYFEFVRLYYPLQDLDTTNTTHILNEQQAFYAEIQQQRGMLLPENQENEMP</sequence>
<dbReference type="Proteomes" id="UP000046392">
    <property type="component" value="Unplaced"/>
</dbReference>
<organism evidence="1 2">
    <name type="scientific">Strongyloides papillosus</name>
    <name type="common">Intestinal threadworm</name>
    <dbReference type="NCBI Taxonomy" id="174720"/>
    <lineage>
        <taxon>Eukaryota</taxon>
        <taxon>Metazoa</taxon>
        <taxon>Ecdysozoa</taxon>
        <taxon>Nematoda</taxon>
        <taxon>Chromadorea</taxon>
        <taxon>Rhabditida</taxon>
        <taxon>Tylenchina</taxon>
        <taxon>Panagrolaimomorpha</taxon>
        <taxon>Strongyloidoidea</taxon>
        <taxon>Strongyloididae</taxon>
        <taxon>Strongyloides</taxon>
    </lineage>
</organism>
<accession>A0A0N5BF25</accession>
<evidence type="ECO:0000313" key="1">
    <source>
        <dbReference type="Proteomes" id="UP000046392"/>
    </source>
</evidence>
<reference evidence="2" key="1">
    <citation type="submission" date="2017-02" db="UniProtKB">
        <authorList>
            <consortium name="WormBaseParasite"/>
        </authorList>
    </citation>
    <scope>IDENTIFICATION</scope>
</reference>
<protein>
    <submittedName>
        <fullName evidence="2">DUF4265 domain-containing protein</fullName>
    </submittedName>
</protein>
<name>A0A0N5BF25_STREA</name>
<dbReference type="WBParaSite" id="SPAL_0000459500.1">
    <property type="protein sequence ID" value="SPAL_0000459500.1"/>
    <property type="gene ID" value="SPAL_0000459500"/>
</dbReference>
<keyword evidence="1" id="KW-1185">Reference proteome</keyword>
<dbReference type="AlphaFoldDB" id="A0A0N5BF25"/>
<proteinExistence type="predicted"/>
<evidence type="ECO:0000313" key="2">
    <source>
        <dbReference type="WBParaSite" id="SPAL_0000459500.1"/>
    </source>
</evidence>